<evidence type="ECO:0000256" key="3">
    <source>
        <dbReference type="ARBA" id="ARBA00022452"/>
    </source>
</evidence>
<dbReference type="Pfam" id="PF13715">
    <property type="entry name" value="CarbopepD_reg_2"/>
    <property type="match status" value="1"/>
</dbReference>
<evidence type="ECO:0000259" key="8">
    <source>
        <dbReference type="Pfam" id="PF07715"/>
    </source>
</evidence>
<sequence length="1142" mass="127713">MLPWKNLLGAYRIGHFCNKLRVSMLLLFLLGILPSAWGQQTNVTLNMKNVPIKSVLSQIEKATNYYVFFYTDNLNAELSKRVNVTVNDTPVVTVLNQIFSSTHISYEIKNRRQISLFWVEKPASTAKASPTVKSNKIQISGIVSDVKGEPLIGASVRVLGTTVGTMADVNGAYKLEVSPGDVLEASFIGYDSRQVKVGESQNRLNFVLREGVSSLDDIVVVGYSSQKKETVTGSISMVTTKDLLQSPQANISNALGGRIPGLLSVQRSGEPGQDMSTLRIRGVGTFASDDGSQDPLIMVDGIEVNNLNDIDPNEVESLSILKDASATAVYGVRGANGVILITTKRGELGKPKISFSTNIAITDFPMLNEPMNSYDYARAYNTAQAYDYYTQLSYNPLYSDEAIEAYRTGSDPLFYPDINWYDYMLKDFSTQTQTNFNVSGGTERVKYFVSLGVFTQDGMLDTSIYDPGYSYQIAFRRYNMRSNFDINVTKNLLLSIDVSNQMGNLQNPNWNTGAIIESLNSTPSNAAPGVIDNKVVTISEVYGSGKNPASPYTRGWKSKYENNLNLSGRFTYKMDYLLKGFSLRGALSYKSYSTETKTYNDRGITYDLRHAGDELIYVPSTDPGKLTYQGTNTRNIRVYSEIGAEYTGKFGLHTVTGLILYNQGKYYNPTLKYNIPNGYQGLVGRVTYNYGNRYLAEVNVGYNGTENFAPGKRFGWFPAYSLGWVLTEEPYFPRNEVLSFLKVRGSYGIVGNDKIGGDRFLYLPSVYTYTGNDAYYFGDVGSTYVGYKGSNESKAGNPDLTWEKAIKWNVGADIKFWGDRIGLTFDYFMEHRDNILCNRNTVPTIIGISASNLPAYNMGRMRNSGWDGEISIGDNIGDWSYFVKANFTYAHNKILEQDEVIRNEDYLYRTGLRYGQFFGYVADGLFNSWEEVNAADRPEYVMANNNNKIQPGDIRYVDINGDGKINDDDQVPIGYSNFPEIMYGISLGGSYKNLDVSVLFQGAAHVSNMPSRRIMRGFYEYTGANKDLLKSWSYERLINNQEIVYPRYGVNGIGHNYVTSTYWLEDASYLRLKNVEIGYTFRQEALRKVGIGSIRVYVNGSNLLTWADMLPGQDPEVANGGVTNSEPYPVTRVFNLGLNVNF</sequence>
<organism evidence="9 10">
    <name type="scientific">Barnesiella viscericola DSM 18177</name>
    <dbReference type="NCBI Taxonomy" id="880074"/>
    <lineage>
        <taxon>Bacteria</taxon>
        <taxon>Pseudomonadati</taxon>
        <taxon>Bacteroidota</taxon>
        <taxon>Bacteroidia</taxon>
        <taxon>Bacteroidales</taxon>
        <taxon>Barnesiellaceae</taxon>
        <taxon>Barnesiella</taxon>
    </lineage>
</organism>
<evidence type="ECO:0000256" key="6">
    <source>
        <dbReference type="ARBA" id="ARBA00023237"/>
    </source>
</evidence>
<dbReference type="GO" id="GO:0009279">
    <property type="term" value="C:cell outer membrane"/>
    <property type="evidence" value="ECO:0007669"/>
    <property type="project" value="UniProtKB-SubCell"/>
</dbReference>
<feature type="domain" description="TonB-dependent receptor plug" evidence="8">
    <location>
        <begin position="228"/>
        <end position="338"/>
    </location>
</feature>
<dbReference type="NCBIfam" id="TIGR04056">
    <property type="entry name" value="OMP_RagA_SusC"/>
    <property type="match status" value="1"/>
</dbReference>
<keyword evidence="4 7" id="KW-0812">Transmembrane</keyword>
<dbReference type="KEGG" id="bvs:BARVI_00090"/>
<dbReference type="AlphaFoldDB" id="W0EKX4"/>
<evidence type="ECO:0000256" key="5">
    <source>
        <dbReference type="ARBA" id="ARBA00023136"/>
    </source>
</evidence>
<dbReference type="Gene3D" id="2.40.170.20">
    <property type="entry name" value="TonB-dependent receptor, beta-barrel domain"/>
    <property type="match status" value="1"/>
</dbReference>
<protein>
    <submittedName>
        <fullName evidence="9">TonB-denpendent receptor</fullName>
    </submittedName>
</protein>
<reference evidence="9 10" key="1">
    <citation type="submission" date="2013-12" db="EMBL/GenBank/DDBJ databases">
        <authorList>
            <consortium name="DOE Joint Genome Institute"/>
            <person name="Eisen J."/>
            <person name="Huntemann M."/>
            <person name="Han J."/>
            <person name="Chen A."/>
            <person name="Kyrpides N."/>
            <person name="Mavromatis K."/>
            <person name="Markowitz V."/>
            <person name="Palaniappan K."/>
            <person name="Ivanova N."/>
            <person name="Schaumberg A."/>
            <person name="Pati A."/>
            <person name="Liolios K."/>
            <person name="Nordberg H.P."/>
            <person name="Cantor M.N."/>
            <person name="Hua S.X."/>
            <person name="Woyke T."/>
        </authorList>
    </citation>
    <scope>NUCLEOTIDE SEQUENCE [LARGE SCALE GENOMIC DNA]</scope>
    <source>
        <strain evidence="10">DSM 18177</strain>
    </source>
</reference>
<name>W0EKX4_9BACT</name>
<dbReference type="InterPro" id="IPR012910">
    <property type="entry name" value="Plug_dom"/>
</dbReference>
<evidence type="ECO:0000256" key="1">
    <source>
        <dbReference type="ARBA" id="ARBA00004571"/>
    </source>
</evidence>
<dbReference type="SUPFAM" id="SSF56935">
    <property type="entry name" value="Porins"/>
    <property type="match status" value="1"/>
</dbReference>
<dbReference type="InterPro" id="IPR008969">
    <property type="entry name" value="CarboxyPept-like_regulatory"/>
</dbReference>
<dbReference type="NCBIfam" id="TIGR04057">
    <property type="entry name" value="SusC_RagA_signa"/>
    <property type="match status" value="1"/>
</dbReference>
<dbReference type="InterPro" id="IPR039426">
    <property type="entry name" value="TonB-dep_rcpt-like"/>
</dbReference>
<keyword evidence="9" id="KW-0675">Receptor</keyword>
<dbReference type="InterPro" id="IPR037066">
    <property type="entry name" value="Plug_dom_sf"/>
</dbReference>
<proteinExistence type="inferred from homology"/>
<dbReference type="PROSITE" id="PS52016">
    <property type="entry name" value="TONB_DEPENDENT_REC_3"/>
    <property type="match status" value="1"/>
</dbReference>
<dbReference type="Gene3D" id="2.60.40.1120">
    <property type="entry name" value="Carboxypeptidase-like, regulatory domain"/>
    <property type="match status" value="1"/>
</dbReference>
<evidence type="ECO:0000256" key="4">
    <source>
        <dbReference type="ARBA" id="ARBA00022692"/>
    </source>
</evidence>
<dbReference type="InterPro" id="IPR036942">
    <property type="entry name" value="Beta-barrel_TonB_sf"/>
</dbReference>
<dbReference type="HOGENOM" id="CLU_004317_1_0_10"/>
<accession>W0EKX4</accession>
<comment type="similarity">
    <text evidence="7">Belongs to the TonB-dependent receptor family.</text>
</comment>
<dbReference type="InterPro" id="IPR023997">
    <property type="entry name" value="TonB-dep_OMP_SusC/RagA_CS"/>
</dbReference>
<evidence type="ECO:0000313" key="9">
    <source>
        <dbReference type="EMBL" id="AHF11515.1"/>
    </source>
</evidence>
<dbReference type="PATRIC" id="fig|880074.11.peg.18"/>
<evidence type="ECO:0000256" key="7">
    <source>
        <dbReference type="PROSITE-ProRule" id="PRU01360"/>
    </source>
</evidence>
<dbReference type="Gene3D" id="2.170.130.10">
    <property type="entry name" value="TonB-dependent receptor, plug domain"/>
    <property type="match status" value="1"/>
</dbReference>
<keyword evidence="5 7" id="KW-0472">Membrane</keyword>
<dbReference type="EMBL" id="CP007034">
    <property type="protein sequence ID" value="AHF11515.1"/>
    <property type="molecule type" value="Genomic_DNA"/>
</dbReference>
<dbReference type="SUPFAM" id="SSF49464">
    <property type="entry name" value="Carboxypeptidase regulatory domain-like"/>
    <property type="match status" value="1"/>
</dbReference>
<keyword evidence="3 7" id="KW-1134">Transmembrane beta strand</keyword>
<keyword evidence="2 7" id="KW-0813">Transport</keyword>
<dbReference type="Pfam" id="PF07715">
    <property type="entry name" value="Plug"/>
    <property type="match status" value="1"/>
</dbReference>
<dbReference type="InterPro" id="IPR023996">
    <property type="entry name" value="TonB-dep_OMP_SusC/RagA"/>
</dbReference>
<dbReference type="Proteomes" id="UP000018901">
    <property type="component" value="Chromosome"/>
</dbReference>
<evidence type="ECO:0000256" key="2">
    <source>
        <dbReference type="ARBA" id="ARBA00022448"/>
    </source>
</evidence>
<gene>
    <name evidence="9" type="ORF">BARVI_00090</name>
</gene>
<dbReference type="STRING" id="880074.BARVI_00090"/>
<dbReference type="eggNOG" id="COG1629">
    <property type="taxonomic scope" value="Bacteria"/>
</dbReference>
<comment type="subcellular location">
    <subcellularLocation>
        <location evidence="1 7">Cell outer membrane</location>
        <topology evidence="1 7">Multi-pass membrane protein</topology>
    </subcellularLocation>
</comment>
<evidence type="ECO:0000313" key="10">
    <source>
        <dbReference type="Proteomes" id="UP000018901"/>
    </source>
</evidence>
<dbReference type="FunFam" id="2.170.130.10:FF:000003">
    <property type="entry name" value="SusC/RagA family TonB-linked outer membrane protein"/>
    <property type="match status" value="1"/>
</dbReference>
<keyword evidence="6 7" id="KW-0998">Cell outer membrane</keyword>
<dbReference type="OrthoDB" id="9768177at2"/>
<keyword evidence="10" id="KW-1185">Reference proteome</keyword>